<keyword evidence="2" id="KW-1185">Reference proteome</keyword>
<comment type="caution">
    <text evidence="1">The sequence shown here is derived from an EMBL/GenBank/DDBJ whole genome shotgun (WGS) entry which is preliminary data.</text>
</comment>
<dbReference type="AlphaFoldDB" id="A0A1Q9EQI0"/>
<accession>A0A1Q9EQI0</accession>
<dbReference type="Proteomes" id="UP000186817">
    <property type="component" value="Unassembled WGS sequence"/>
</dbReference>
<reference evidence="1 2" key="1">
    <citation type="submission" date="2016-02" db="EMBL/GenBank/DDBJ databases">
        <title>Genome analysis of coral dinoflagellate symbionts highlights evolutionary adaptations to a symbiotic lifestyle.</title>
        <authorList>
            <person name="Aranda M."/>
            <person name="Li Y."/>
            <person name="Liew Y.J."/>
            <person name="Baumgarten S."/>
            <person name="Simakov O."/>
            <person name="Wilson M."/>
            <person name="Piel J."/>
            <person name="Ashoor H."/>
            <person name="Bougouffa S."/>
            <person name="Bajic V.B."/>
            <person name="Ryu T."/>
            <person name="Ravasi T."/>
            <person name="Bayer T."/>
            <person name="Micklem G."/>
            <person name="Kim H."/>
            <person name="Bhak J."/>
            <person name="Lajeunesse T.C."/>
            <person name="Voolstra C.R."/>
        </authorList>
    </citation>
    <scope>NUCLEOTIDE SEQUENCE [LARGE SCALE GENOMIC DNA]</scope>
    <source>
        <strain evidence="1 2">CCMP2467</strain>
    </source>
</reference>
<evidence type="ECO:0000313" key="2">
    <source>
        <dbReference type="Proteomes" id="UP000186817"/>
    </source>
</evidence>
<gene>
    <name evidence="1" type="ORF">AK812_SmicGene6661</name>
</gene>
<proteinExistence type="predicted"/>
<name>A0A1Q9EQI0_SYMMI</name>
<dbReference type="EMBL" id="LSRX01000092">
    <property type="protein sequence ID" value="OLQ09693.1"/>
    <property type="molecule type" value="Genomic_DNA"/>
</dbReference>
<dbReference type="OrthoDB" id="10456948at2759"/>
<evidence type="ECO:0000313" key="1">
    <source>
        <dbReference type="EMBL" id="OLQ09693.1"/>
    </source>
</evidence>
<organism evidence="1 2">
    <name type="scientific">Symbiodinium microadriaticum</name>
    <name type="common">Dinoflagellate</name>
    <name type="synonym">Zooxanthella microadriatica</name>
    <dbReference type="NCBI Taxonomy" id="2951"/>
    <lineage>
        <taxon>Eukaryota</taxon>
        <taxon>Sar</taxon>
        <taxon>Alveolata</taxon>
        <taxon>Dinophyceae</taxon>
        <taxon>Suessiales</taxon>
        <taxon>Symbiodiniaceae</taxon>
        <taxon>Symbiodinium</taxon>
    </lineage>
</organism>
<sequence>MGCRMLPDSIRTLYTANQPASQAPASIMSISCSTLQASEHQKHQLLQVFAITSTTGSSRFRSFLEGYPKLRADPQSAAALFARYNSKVSEVHVRTFVVFSGTPKYSKTENGQHGIPDLPLIDVPGGKGKKFKEFFEVFHSHLRRCLSGGKLSDGHVIDAIVYDMGSPREVQAQSMRRTSFTCGGTFGPIFVTEGEGKFNTLQSIADAPESIFVNVKLGFTLKYLHDHSLLEFRAFTSTKVVMDGNAKVHVKCPGDKQHPGDLSCVLPLETRGNDVVDDVLTRILPKYKHMNRVIIDRLCSFLPRAKSQAKFKQIKYWSVDFFHAHGQNASCPCNPHHIPRLARRFKGISTSAAEQVFAWFRNCARVLNETTAMRHSFKGLYFCKLHNTAMQKDGSSYLSEYPHKGKRLLEVQSPILEKISCGERLKQAVAYYRQLLECRSEGKSADSWQRFNALEETSAVDDDEAAPGSVEDELADFEASYERSIKSERM</sequence>
<dbReference type="PROSITE" id="PS51257">
    <property type="entry name" value="PROKAR_LIPOPROTEIN"/>
    <property type="match status" value="1"/>
</dbReference>
<protein>
    <submittedName>
        <fullName evidence="1">Uncharacterized protein</fullName>
    </submittedName>
</protein>